<dbReference type="InterPro" id="IPR045330">
    <property type="entry name" value="TRM3/TARBP1"/>
</dbReference>
<organism evidence="4 5">
    <name type="scientific">Hypothenemus hampei</name>
    <name type="common">Coffee berry borer</name>
    <dbReference type="NCBI Taxonomy" id="57062"/>
    <lineage>
        <taxon>Eukaryota</taxon>
        <taxon>Metazoa</taxon>
        <taxon>Ecdysozoa</taxon>
        <taxon>Arthropoda</taxon>
        <taxon>Hexapoda</taxon>
        <taxon>Insecta</taxon>
        <taxon>Pterygota</taxon>
        <taxon>Neoptera</taxon>
        <taxon>Endopterygota</taxon>
        <taxon>Coleoptera</taxon>
        <taxon>Polyphaga</taxon>
        <taxon>Cucujiformia</taxon>
        <taxon>Curculionidae</taxon>
        <taxon>Scolytinae</taxon>
        <taxon>Hypothenemus</taxon>
    </lineage>
</organism>
<dbReference type="EMBL" id="JBDJPC010000010">
    <property type="protein sequence ID" value="KAL1490835.1"/>
    <property type="molecule type" value="Genomic_DNA"/>
</dbReference>
<keyword evidence="2" id="KW-0808">Transferase</keyword>
<dbReference type="InterPro" id="IPR029028">
    <property type="entry name" value="Alpha/beta_knot_MTases"/>
</dbReference>
<sequence length="1301" mass="152935">MVLKLLSERLNMEMDWSALNCLDDLIQKSVESKNLKLLAKLLNTRLTCCENQSNKQKLKYDVATPILNMEDTDTKLVINILDTYSKLCNNLEKLSATIIDKLNNCNLSLDKRFQLFKVLWINHPHPKYIFQSVEYILVHDLFIQSLKIDSGSRSSEVYEMFLKYYEILPELERINCINLLYDSEPNGNLTLLAAILNQINLKEELFLNERSCFNRVSFWSSIEGAISEHDQNCFTKHAKYILKKYVDFEINRGTNRFFLSKCTNEHWDAFFILIDVGREKQLHLVCPSLHLLKKITPLPFIWRKCCYSIYLQHSNATIVYKVAIEILSQSFQGLELNDIFNLVFPAINRTTYNNYSLEMYEKLETFCLDLDPDDHKRLVKEFVKPNWNVATFCKAIKHVFPVKRKIYRISSGLCQKVFNCAKRLPHIFLRNECLKYLIQVFWNNLDMNNIYTIMDAVTFDDGSNFSEYFENFQFSDEIVQFIRDQLILASTHFTSRKIFLYFAVLIAKNIDLWSYFHGSLYKLSPIAQIYVWSSHDCTLSDHRDVENFVKNFFYQQLSSSNSESLMTMKPLIHAFVTVTSKLNKTNLFFDALKQCEKSRSEHVQRLVALKVLLQDSDIQMEVTVEPNLMITILKYDEVINIAIDRPEICSICINAFFELHRQRGFSQDNTRKAVELFKSALNFLDNELLLNIYEKTLDLLKISQDHKRTVLDFIEILYRQLFEIKKDRYYKNIVNTFIQIYYTEDVITTTDTFNDLVNIYQLYPESRHNCITTIRKLLSNTENICCYQNCVRDIVNIYLQGVIISLEDRTEFRLCQEFIDIETEGKEKGINAKNPNQLNATSRYLALDILASISRKHFDLVFHYLQEPYQQYFKKRYFPNSKIHYEKLRILQAILILLYETKELKNPQVVLSFVLDCFNEERDQNCVRQILSLIFIFLLSKQCLNAKLIEDIFFTSNFVRLMPVLYHLISSKEIGEKDVIIEIIIEKLIPFSMGAQFKTRIYAQVILQKALECLCISKMKNYDFLKKGISQFISENELETILQTDAIFLRYLNPCPDLSWATVLYDIPRLNQVQYSEWTNWNIESHTLLRSTKENSQFSKATDRYLRKTKRNCPEDDGSEFGFEMSHIQKKNVPRNSDDFDWKYNDFLLIASLIEKPQNLGGLSRTCEIFGIKDVVFHNANIVQDKEFRSLSMSSELRINPIEVKDTDLFDYLIQLKRKSYWIIGAEQTANSEHLNQFQFPKKTALVLGNEKTGIPPRIIPLLDTCVDIPQFGETRSLNVHVAGAIFIWKYSEKWKCTHEI</sequence>
<dbReference type="InterPro" id="IPR029026">
    <property type="entry name" value="tRNA_m1G_MTases_N"/>
</dbReference>
<evidence type="ECO:0000256" key="1">
    <source>
        <dbReference type="ARBA" id="ARBA00022603"/>
    </source>
</evidence>
<dbReference type="Proteomes" id="UP001566132">
    <property type="component" value="Unassembled WGS sequence"/>
</dbReference>
<dbReference type="Gene3D" id="3.40.1280.10">
    <property type="match status" value="1"/>
</dbReference>
<dbReference type="PANTHER" id="PTHR12029">
    <property type="entry name" value="RNA METHYLTRANSFERASE"/>
    <property type="match status" value="1"/>
</dbReference>
<accession>A0ABD1E8C7</accession>
<reference evidence="4 5" key="1">
    <citation type="submission" date="2024-05" db="EMBL/GenBank/DDBJ databases">
        <title>Genetic variation in Jamaican populations of the coffee berry borer (Hypothenemus hampei).</title>
        <authorList>
            <person name="Errbii M."/>
            <person name="Myrie A."/>
        </authorList>
    </citation>
    <scope>NUCLEOTIDE SEQUENCE [LARGE SCALE GENOMIC DNA]</scope>
    <source>
        <strain evidence="4">JA-Hopewell-2020-01-JO</strain>
        <tissue evidence="4">Whole body</tissue>
    </source>
</reference>
<evidence type="ECO:0000256" key="2">
    <source>
        <dbReference type="ARBA" id="ARBA00022679"/>
    </source>
</evidence>
<protein>
    <recommendedName>
        <fullName evidence="3">tRNA/rRNA methyltransferase SpoU type domain-containing protein</fullName>
    </recommendedName>
</protein>
<evidence type="ECO:0000313" key="5">
    <source>
        <dbReference type="Proteomes" id="UP001566132"/>
    </source>
</evidence>
<evidence type="ECO:0000259" key="3">
    <source>
        <dbReference type="Pfam" id="PF00588"/>
    </source>
</evidence>
<dbReference type="PANTHER" id="PTHR12029:SF11">
    <property type="entry name" value="METHYLTRANSFERASE TARBP1-RELATED"/>
    <property type="match status" value="1"/>
</dbReference>
<name>A0ABD1E8C7_HYPHA</name>
<dbReference type="GO" id="GO:0032259">
    <property type="term" value="P:methylation"/>
    <property type="evidence" value="ECO:0007669"/>
    <property type="project" value="UniProtKB-KW"/>
</dbReference>
<dbReference type="CDD" id="cd18091">
    <property type="entry name" value="SpoU-like_TRM3-like"/>
    <property type="match status" value="1"/>
</dbReference>
<dbReference type="GO" id="GO:0008168">
    <property type="term" value="F:methyltransferase activity"/>
    <property type="evidence" value="ECO:0007669"/>
    <property type="project" value="UniProtKB-KW"/>
</dbReference>
<proteinExistence type="predicted"/>
<keyword evidence="1" id="KW-0489">Methyltransferase</keyword>
<dbReference type="InterPro" id="IPR044748">
    <property type="entry name" value="Trm3/TARBP1_C"/>
</dbReference>
<dbReference type="Pfam" id="PF00588">
    <property type="entry name" value="SpoU_methylase"/>
    <property type="match status" value="1"/>
</dbReference>
<gene>
    <name evidence="4" type="ORF">ABEB36_013461</name>
</gene>
<dbReference type="InterPro" id="IPR001537">
    <property type="entry name" value="SpoU_MeTrfase"/>
</dbReference>
<dbReference type="SUPFAM" id="SSF75217">
    <property type="entry name" value="alpha/beta knot"/>
    <property type="match status" value="1"/>
</dbReference>
<keyword evidence="5" id="KW-1185">Reference proteome</keyword>
<feature type="domain" description="tRNA/rRNA methyltransferase SpoU type" evidence="3">
    <location>
        <begin position="1148"/>
        <end position="1288"/>
    </location>
</feature>
<evidence type="ECO:0000313" key="4">
    <source>
        <dbReference type="EMBL" id="KAL1490835.1"/>
    </source>
</evidence>
<comment type="caution">
    <text evidence="4">The sequence shown here is derived from an EMBL/GenBank/DDBJ whole genome shotgun (WGS) entry which is preliminary data.</text>
</comment>